<evidence type="ECO:0000313" key="1">
    <source>
        <dbReference type="Ensembl" id="ENSSAUP00010019759.1"/>
    </source>
</evidence>
<dbReference type="AlphaFoldDB" id="A0A671V0D0"/>
<dbReference type="Proteomes" id="UP000472265">
    <property type="component" value="Chromosome 20"/>
</dbReference>
<accession>A0A671V0D0</accession>
<sequence>PAGEQTVMVLWRMALIACTDRGYLVFNSPVICHLEELFGTFISKVPGFCFQDSQCKPVEVPLTINKVSGHPQIAVVAS</sequence>
<proteinExistence type="predicted"/>
<keyword evidence="2" id="KW-1185">Reference proteome</keyword>
<reference evidence="1" key="2">
    <citation type="submission" date="2025-08" db="UniProtKB">
        <authorList>
            <consortium name="Ensembl"/>
        </authorList>
    </citation>
    <scope>IDENTIFICATION</scope>
</reference>
<reference evidence="1" key="1">
    <citation type="submission" date="2021-04" db="EMBL/GenBank/DDBJ databases">
        <authorList>
            <consortium name="Wellcome Sanger Institute Data Sharing"/>
        </authorList>
    </citation>
    <scope>NUCLEOTIDE SEQUENCE [LARGE SCALE GENOMIC DNA]</scope>
</reference>
<reference evidence="1" key="3">
    <citation type="submission" date="2025-09" db="UniProtKB">
        <authorList>
            <consortium name="Ensembl"/>
        </authorList>
    </citation>
    <scope>IDENTIFICATION</scope>
</reference>
<evidence type="ECO:0000313" key="2">
    <source>
        <dbReference type="Proteomes" id="UP000472265"/>
    </source>
</evidence>
<dbReference type="Ensembl" id="ENSSAUT00010020902.1">
    <property type="protein sequence ID" value="ENSSAUP00010019759.1"/>
    <property type="gene ID" value="ENSSAUG00010008886.1"/>
</dbReference>
<protein>
    <submittedName>
        <fullName evidence="1">Uncharacterized protein</fullName>
    </submittedName>
</protein>
<dbReference type="InParanoid" id="A0A671V0D0"/>
<name>A0A671V0D0_SPAAU</name>
<organism evidence="1 2">
    <name type="scientific">Sparus aurata</name>
    <name type="common">Gilthead sea bream</name>
    <dbReference type="NCBI Taxonomy" id="8175"/>
    <lineage>
        <taxon>Eukaryota</taxon>
        <taxon>Metazoa</taxon>
        <taxon>Chordata</taxon>
        <taxon>Craniata</taxon>
        <taxon>Vertebrata</taxon>
        <taxon>Euteleostomi</taxon>
        <taxon>Actinopterygii</taxon>
        <taxon>Neopterygii</taxon>
        <taxon>Teleostei</taxon>
        <taxon>Neoteleostei</taxon>
        <taxon>Acanthomorphata</taxon>
        <taxon>Eupercaria</taxon>
        <taxon>Spariformes</taxon>
        <taxon>Sparidae</taxon>
        <taxon>Sparus</taxon>
    </lineage>
</organism>